<dbReference type="EMBL" id="UINC01150344">
    <property type="protein sequence ID" value="SVD43333.1"/>
    <property type="molecule type" value="Genomic_DNA"/>
</dbReference>
<name>A0A382VA14_9ZZZZ</name>
<evidence type="ECO:0000313" key="1">
    <source>
        <dbReference type="EMBL" id="SVD43333.1"/>
    </source>
</evidence>
<reference evidence="1" key="1">
    <citation type="submission" date="2018-05" db="EMBL/GenBank/DDBJ databases">
        <authorList>
            <person name="Lanie J.A."/>
            <person name="Ng W.-L."/>
            <person name="Kazmierczak K.M."/>
            <person name="Andrzejewski T.M."/>
            <person name="Davidsen T.M."/>
            <person name="Wayne K.J."/>
            <person name="Tettelin H."/>
            <person name="Glass J.I."/>
            <person name="Rusch D."/>
            <person name="Podicherti R."/>
            <person name="Tsui H.-C.T."/>
            <person name="Winkler M.E."/>
        </authorList>
    </citation>
    <scope>NUCLEOTIDE SEQUENCE</scope>
</reference>
<protein>
    <submittedName>
        <fullName evidence="1">Uncharacterized protein</fullName>
    </submittedName>
</protein>
<accession>A0A382VA14</accession>
<organism evidence="1">
    <name type="scientific">marine metagenome</name>
    <dbReference type="NCBI Taxonomy" id="408172"/>
    <lineage>
        <taxon>unclassified sequences</taxon>
        <taxon>metagenomes</taxon>
        <taxon>ecological metagenomes</taxon>
    </lineage>
</organism>
<sequence>MPFVGQTCLEINLEEDLAEAFMRQFSMKNRE</sequence>
<dbReference type="AlphaFoldDB" id="A0A382VA14"/>
<proteinExistence type="predicted"/>
<gene>
    <name evidence="1" type="ORF">METZ01_LOCUS396187</name>
</gene>